<dbReference type="InterPro" id="IPR050625">
    <property type="entry name" value="ParA/MinD_ATPase"/>
</dbReference>
<dbReference type="SUPFAM" id="SSF52540">
    <property type="entry name" value="P-loop containing nucleoside triphosphate hydrolases"/>
    <property type="match status" value="1"/>
</dbReference>
<dbReference type="PANTHER" id="PTHR43384">
    <property type="entry name" value="SEPTUM SITE-DETERMINING PROTEIN MIND HOMOLOG, CHLOROPLASTIC-RELATED"/>
    <property type="match status" value="1"/>
</dbReference>
<dbReference type="EMBL" id="AP025564">
    <property type="protein sequence ID" value="BDE97510.1"/>
    <property type="molecule type" value="Genomic_DNA"/>
</dbReference>
<name>A0ABM7WM68_9ACTN</name>
<dbReference type="Gene3D" id="3.40.50.300">
    <property type="entry name" value="P-loop containing nucleotide triphosphate hydrolases"/>
    <property type="match status" value="1"/>
</dbReference>
<sequence>MRPEVVLCADTESVKSPDLIGLEGENLLSQSWLRLFCSAVEVRAFLRKAEGIREVWIASSDDMEPINLAAAIKKDTREQRVCLLAFDGGGSLKSRASAAGIDATLTKPDFAAQYGRRKRSYAHDRDDDCFQAADCRPPFSASEPTEPLRDLPTIAPAGGCPSAVSPCLNEGARATVQSSVADPASMSCGEFRATARKGSSEKSACTLSVVSASGGAGRSTVAVLAAFFSQGFGYKTLLLDADMQFGDMRYMAGVENPLTLDEVVADQTKLEKLVSDGRHPALLAAPKRLEQSEFAGESIARILEQASASFDVVIVNTSSHWDESLAQVLERSSHVLFLVDQRAVSLRAGKHALEMCSRCGIATTPFVFAVNRCAKNALFSSFDVACSLGGSHAVELKDGGKEVDELLGAGLPLDLIGSRNDLCLSLERVLIDILPGNPENPEHSTAPVPGRAKRFSLGRKGRRAACL</sequence>
<evidence type="ECO:0000313" key="2">
    <source>
        <dbReference type="Proteomes" id="UP001320544"/>
    </source>
</evidence>
<proteinExistence type="predicted"/>
<gene>
    <name evidence="1" type="ORF">CE91St30_28430</name>
</gene>
<dbReference type="RefSeq" id="WP_244386830.1">
    <property type="nucleotide sequence ID" value="NZ_AP025564.1"/>
</dbReference>
<accession>A0ABM7WM68</accession>
<organism evidence="1 2">
    <name type="scientific">Raoultibacter timonensis</name>
    <dbReference type="NCBI Taxonomy" id="1907662"/>
    <lineage>
        <taxon>Bacteria</taxon>
        <taxon>Bacillati</taxon>
        <taxon>Actinomycetota</taxon>
        <taxon>Coriobacteriia</taxon>
        <taxon>Eggerthellales</taxon>
        <taxon>Eggerthellaceae</taxon>
        <taxon>Raoultibacter</taxon>
    </lineage>
</organism>
<evidence type="ECO:0000313" key="1">
    <source>
        <dbReference type="EMBL" id="BDE97510.1"/>
    </source>
</evidence>
<dbReference type="Proteomes" id="UP001320544">
    <property type="component" value="Chromosome"/>
</dbReference>
<dbReference type="PANTHER" id="PTHR43384:SF13">
    <property type="entry name" value="SLR0110 PROTEIN"/>
    <property type="match status" value="1"/>
</dbReference>
<dbReference type="InterPro" id="IPR027417">
    <property type="entry name" value="P-loop_NTPase"/>
</dbReference>
<protein>
    <submittedName>
        <fullName evidence="1">Uncharacterized protein</fullName>
    </submittedName>
</protein>
<reference evidence="1 2" key="1">
    <citation type="submission" date="2022-01" db="EMBL/GenBank/DDBJ databases">
        <title>Novel bile acid biosynthetic pathways are enriched in the microbiome of centenarians.</title>
        <authorList>
            <person name="Sato Y."/>
            <person name="Atarashi K."/>
            <person name="Plichta R.D."/>
            <person name="Arai Y."/>
            <person name="Sasajima S."/>
            <person name="Kearney M.S."/>
            <person name="Suda W."/>
            <person name="Takeshita K."/>
            <person name="Sasaki T."/>
            <person name="Okamoto S."/>
            <person name="Skelly N.A."/>
            <person name="Okamura Y."/>
            <person name="Vlamakis H."/>
            <person name="Li Y."/>
            <person name="Tanoue T."/>
            <person name="Takei H."/>
            <person name="Nittono H."/>
            <person name="Narushima S."/>
            <person name="Irie J."/>
            <person name="Itoh H."/>
            <person name="Moriya K."/>
            <person name="Sugiura Y."/>
            <person name="Suematsu M."/>
            <person name="Moritoki N."/>
            <person name="Shibata S."/>
            <person name="Littman R.D."/>
            <person name="Fischbach A.M."/>
            <person name="Uwamino Y."/>
            <person name="Inoue T."/>
            <person name="Honda A."/>
            <person name="Hattori M."/>
            <person name="Murai T."/>
            <person name="Xavier J.R."/>
            <person name="Hirose N."/>
            <person name="Honda K."/>
        </authorList>
    </citation>
    <scope>NUCLEOTIDE SEQUENCE [LARGE SCALE GENOMIC DNA]</scope>
    <source>
        <strain evidence="1 2">CE91-St30</strain>
    </source>
</reference>
<keyword evidence="2" id="KW-1185">Reference proteome</keyword>